<feature type="compositionally biased region" description="Polar residues" evidence="2">
    <location>
        <begin position="59"/>
        <end position="79"/>
    </location>
</feature>
<feature type="region of interest" description="Disordered" evidence="2">
    <location>
        <begin position="58"/>
        <end position="88"/>
    </location>
</feature>
<feature type="coiled-coil region" evidence="1">
    <location>
        <begin position="124"/>
        <end position="151"/>
    </location>
</feature>
<evidence type="ECO:0000313" key="3">
    <source>
        <dbReference type="EMBL" id="CAB4161537.1"/>
    </source>
</evidence>
<keyword evidence="1" id="KW-0175">Coiled coil</keyword>
<evidence type="ECO:0000256" key="1">
    <source>
        <dbReference type="SAM" id="Coils"/>
    </source>
</evidence>
<sequence>FQCICYYLNTNRTLGLLRWQVNHYDGAYSPVYQGRWAKNSRMREKMIEETIVSEVPVEASTNAQSVTPESTQNLETPQSEPDKLSTESAIASSTVDVSSEAAHEDPLVPQSKVDKLVGYANVKRKEAEQKLAAYQQQYGELEARRNALEDKNSTEAIKLGAAAEIVKMQYQEHAVNEYKQAVSAYEQNEAVVRSKIPDFDRVVSATKGDYETLFNANPAIPLILTTVDNPAHVAYELSRDPAKFATFSALAMSKSNGALQNFVAQVSESVKGAAKRSNVVAPAKPIPTISPSPKASGGAPNVIVNGTTKIDPQDYRF</sequence>
<protein>
    <submittedName>
        <fullName evidence="3">Uncharacterized protein</fullName>
    </submittedName>
</protein>
<accession>A0A6J5NR99</accession>
<reference evidence="3" key="1">
    <citation type="submission" date="2020-04" db="EMBL/GenBank/DDBJ databases">
        <authorList>
            <person name="Chiriac C."/>
            <person name="Salcher M."/>
            <person name="Ghai R."/>
            <person name="Kavagutti S V."/>
        </authorList>
    </citation>
    <scope>NUCLEOTIDE SEQUENCE</scope>
</reference>
<name>A0A6J5NR99_9CAUD</name>
<proteinExistence type="predicted"/>
<feature type="non-terminal residue" evidence="3">
    <location>
        <position position="1"/>
    </location>
</feature>
<evidence type="ECO:0000256" key="2">
    <source>
        <dbReference type="SAM" id="MobiDB-lite"/>
    </source>
</evidence>
<dbReference type="EMBL" id="LR796712">
    <property type="protein sequence ID" value="CAB4161537.1"/>
    <property type="molecule type" value="Genomic_DNA"/>
</dbReference>
<organism evidence="3">
    <name type="scientific">uncultured Caudovirales phage</name>
    <dbReference type="NCBI Taxonomy" id="2100421"/>
    <lineage>
        <taxon>Viruses</taxon>
        <taxon>Duplodnaviria</taxon>
        <taxon>Heunggongvirae</taxon>
        <taxon>Uroviricota</taxon>
        <taxon>Caudoviricetes</taxon>
        <taxon>Peduoviridae</taxon>
        <taxon>Maltschvirus</taxon>
        <taxon>Maltschvirus maltsch</taxon>
    </lineage>
</organism>
<gene>
    <name evidence="3" type="ORF">UFOVP733_58</name>
</gene>